<dbReference type="Proteomes" id="UP001150603">
    <property type="component" value="Unassembled WGS sequence"/>
</dbReference>
<protein>
    <submittedName>
        <fullName evidence="1">Uncharacterized protein</fullName>
    </submittedName>
</protein>
<accession>A0ACC1JHF4</accession>
<gene>
    <name evidence="1" type="ORF">FBU59_000146</name>
</gene>
<evidence type="ECO:0000313" key="1">
    <source>
        <dbReference type="EMBL" id="KAJ1951456.1"/>
    </source>
</evidence>
<evidence type="ECO:0000313" key="2">
    <source>
        <dbReference type="Proteomes" id="UP001150603"/>
    </source>
</evidence>
<organism evidence="1 2">
    <name type="scientific">Linderina macrospora</name>
    <dbReference type="NCBI Taxonomy" id="4868"/>
    <lineage>
        <taxon>Eukaryota</taxon>
        <taxon>Fungi</taxon>
        <taxon>Fungi incertae sedis</taxon>
        <taxon>Zoopagomycota</taxon>
        <taxon>Kickxellomycotina</taxon>
        <taxon>Kickxellomycetes</taxon>
        <taxon>Kickxellales</taxon>
        <taxon>Kickxellaceae</taxon>
        <taxon>Linderina</taxon>
    </lineage>
</organism>
<comment type="caution">
    <text evidence="1">The sequence shown here is derived from an EMBL/GenBank/DDBJ whole genome shotgun (WGS) entry which is preliminary data.</text>
</comment>
<dbReference type="EMBL" id="JANBPW010000014">
    <property type="protein sequence ID" value="KAJ1951456.1"/>
    <property type="molecule type" value="Genomic_DNA"/>
</dbReference>
<sequence>MSSGANGTQQSETRERQEESNAWDSANDQILERLANNEKDSTPWPELRRIIRQKLTLAVEDLVKQSKESERRKGEPEDAEMAQSDNDDNDNDNDNSGKKPASEPDTPKGKESTNTSAMDTDDAKATLAVPSTGAASDVAMESAASSNGGDDDDTEQTRDIHDLEERIGYSLHTFDSAPFTIQRIAELLSKPQRHYRNVIKYLRAVERTVYVTSTVDEFPTTSTPSGQEEAIEDGTRADAPSSLFSFLATQEVHSLGSKPQSALKSSGASGSPGGSVMAATGRPPRSADVQREVEALRPELGSGRTGGDQSPLLDASDTGILHITPASLEEETVLRTKLRDSVDSSVPVKVDHVPGPEEKHQ</sequence>
<keyword evidence="2" id="KW-1185">Reference proteome</keyword>
<reference evidence="1" key="1">
    <citation type="submission" date="2022-07" db="EMBL/GenBank/DDBJ databases">
        <title>Phylogenomic reconstructions and comparative analyses of Kickxellomycotina fungi.</title>
        <authorList>
            <person name="Reynolds N.K."/>
            <person name="Stajich J.E."/>
            <person name="Barry K."/>
            <person name="Grigoriev I.V."/>
            <person name="Crous P."/>
            <person name="Smith M.E."/>
        </authorList>
    </citation>
    <scope>NUCLEOTIDE SEQUENCE</scope>
    <source>
        <strain evidence="1">NRRL 5244</strain>
    </source>
</reference>
<proteinExistence type="predicted"/>
<name>A0ACC1JHF4_9FUNG</name>